<dbReference type="InterPro" id="IPR027785">
    <property type="entry name" value="UvrD-like_helicase_C"/>
</dbReference>
<dbReference type="InterPro" id="IPR003593">
    <property type="entry name" value="AAA+_ATPase"/>
</dbReference>
<dbReference type="Proteomes" id="UP000243350">
    <property type="component" value="Unassembled WGS sequence"/>
</dbReference>
<dbReference type="SMART" id="SM00382">
    <property type="entry name" value="AAA"/>
    <property type="match status" value="1"/>
</dbReference>
<dbReference type="Gene3D" id="3.40.50.300">
    <property type="entry name" value="P-loop containing nucleotide triphosphate hydrolases"/>
    <property type="match status" value="2"/>
</dbReference>
<keyword evidence="2 3" id="KW-0067">ATP-binding</keyword>
<dbReference type="InterPro" id="IPR027417">
    <property type="entry name" value="P-loop_NTPase"/>
</dbReference>
<comment type="catalytic activity">
    <reaction evidence="3">
        <text>ATP + H2O = ADP + phosphate + H(+)</text>
        <dbReference type="Rhea" id="RHEA:13065"/>
        <dbReference type="ChEBI" id="CHEBI:15377"/>
        <dbReference type="ChEBI" id="CHEBI:15378"/>
        <dbReference type="ChEBI" id="CHEBI:30616"/>
        <dbReference type="ChEBI" id="CHEBI:43474"/>
        <dbReference type="ChEBI" id="CHEBI:456216"/>
        <dbReference type="EC" id="5.6.2.3"/>
    </reaction>
</comment>
<dbReference type="InterPro" id="IPR055446">
    <property type="entry name" value="RecD2_N_OB"/>
</dbReference>
<evidence type="ECO:0000256" key="2">
    <source>
        <dbReference type="ARBA" id="ARBA00022840"/>
    </source>
</evidence>
<dbReference type="GO" id="GO:0017116">
    <property type="term" value="F:single-stranded DNA helicase activity"/>
    <property type="evidence" value="ECO:0007669"/>
    <property type="project" value="TreeGrafter"/>
</dbReference>
<keyword evidence="3" id="KW-0238">DNA-binding</keyword>
<evidence type="ECO:0000259" key="4">
    <source>
        <dbReference type="SMART" id="SM00382"/>
    </source>
</evidence>
<dbReference type="GO" id="GO:0016887">
    <property type="term" value="F:ATP hydrolysis activity"/>
    <property type="evidence" value="ECO:0007669"/>
    <property type="project" value="RHEA"/>
</dbReference>
<dbReference type="RefSeq" id="WP_107520172.1">
    <property type="nucleotide sequence ID" value="NZ_PYZH01000031.1"/>
</dbReference>
<dbReference type="CDD" id="cd18809">
    <property type="entry name" value="SF1_C_RecD"/>
    <property type="match status" value="1"/>
</dbReference>
<gene>
    <name evidence="3" type="primary">recD2</name>
    <name evidence="5" type="ORF">BUY48_06390</name>
</gene>
<dbReference type="InterPro" id="IPR041451">
    <property type="entry name" value="RecD2_SH13"/>
</dbReference>
<dbReference type="GO" id="GO:0006310">
    <property type="term" value="P:DNA recombination"/>
    <property type="evidence" value="ECO:0007669"/>
    <property type="project" value="InterPro"/>
</dbReference>
<keyword evidence="3" id="KW-0413">Isomerase</keyword>
<accession>A0A2T4L062</accession>
<dbReference type="InterPro" id="IPR029493">
    <property type="entry name" value="RecD2-like_HHH"/>
</dbReference>
<keyword evidence="1 3" id="KW-0547">Nucleotide-binding</keyword>
<dbReference type="SUPFAM" id="SSF52540">
    <property type="entry name" value="P-loop containing nucleoside triphosphate hydrolases"/>
    <property type="match status" value="2"/>
</dbReference>
<evidence type="ECO:0000256" key="1">
    <source>
        <dbReference type="ARBA" id="ARBA00022741"/>
    </source>
</evidence>
<dbReference type="InterPro" id="IPR050534">
    <property type="entry name" value="Coronavir_polyprotein_1ab"/>
</dbReference>
<dbReference type="InterPro" id="IPR006345">
    <property type="entry name" value="RecD2"/>
</dbReference>
<sequence length="810" mass="91664">MSNPTLFDYSMIKGTVDTILFQNNDNFYTVLKVDTIETNESFDNLPTVVGFFPNIVEGDVYTFKGQLVEHPRYGKQLKADTFEKELPQTKDAIVSYLSSDLFKGIGKKTAQNIVNTIGENAINDILNDASVLANVPSLSKKKQKQIAEQVSANQESEKIMIRLHDLGFGPKLSMAIYQFYQSETLHVLEKNPYQLVYDVKGIGFQKADNLARNSGVKFNDTERLKAGLLYTLEEECIKQGHTYLTYNHIIEVTKEILSNEQGEEVIEAPQLERVIQLLSEENKLIPDNDRVAIPSLYYSELKSVQNLYRIKTFKNKLKQIEQSDLQIHIGSIEETNGVSYAPSQKEALQTAINSKIMLLTGGPGTGKTTVIKGIVELYAEIHGLSLDYSDYQDDEYPVVLAAPTGRASKRLQESTGLEAITIHRLIGWNQETQPDDILDNEIKAKLIIIDEMSMVDTWLFHQFLSAVPLDAQIILVGDEDQLPSVGPGQIFKDLIESQVLPRVNLTEVYRQQDGSSIIDLAHRMKHGETIDITQRYHDRSFINCSVDQIPTVVEKVVASAVNKGYDMSDIQVLAPMYKGSAGIKRLNQVLQNILNPKEDDTREIEFGDIRFRKGDKVLQLVNRPNDNIFNGDIGIIVGIFWAKENALNKDVVIVDFEGNEITFTRQDLLELTHAYCTSIHKSQGSEFPIVIMPIVKQYFRMLQRPILYTGLTRAKQSLVLLGDPRAFDIGLNTQGQERHTQLREFILAYFKNESNQEQSSTDQRTNISNELANDEDAHNRDNIVLSETTIYRIDPMINMGDVSPYDFVER</sequence>
<dbReference type="Pfam" id="PF18335">
    <property type="entry name" value="SH3_13"/>
    <property type="match status" value="1"/>
</dbReference>
<feature type="domain" description="AAA+ ATPase" evidence="4">
    <location>
        <begin position="353"/>
        <end position="513"/>
    </location>
</feature>
<dbReference type="PANTHER" id="PTHR43788">
    <property type="entry name" value="DNA2/NAM7 HELICASE FAMILY MEMBER"/>
    <property type="match status" value="1"/>
</dbReference>
<dbReference type="CDD" id="cd17933">
    <property type="entry name" value="DEXSc_RecD-like"/>
    <property type="match status" value="1"/>
</dbReference>
<evidence type="ECO:0000256" key="3">
    <source>
        <dbReference type="HAMAP-Rule" id="MF_01488"/>
    </source>
</evidence>
<proteinExistence type="inferred from homology"/>
<reference evidence="5 6" key="1">
    <citation type="journal article" date="2016" name="Front. Microbiol.">
        <title>Comprehensive Phylogenetic Analysis of Bovine Non-aureus Staphylococci Species Based on Whole-Genome Sequencing.</title>
        <authorList>
            <person name="Naushad S."/>
            <person name="Barkema H.W."/>
            <person name="Luby C."/>
            <person name="Condas L.A."/>
            <person name="Nobrega D.B."/>
            <person name="Carson D.A."/>
            <person name="De Buck J."/>
        </authorList>
    </citation>
    <scope>NUCLEOTIDE SEQUENCE [LARGE SCALE GENOMIC DNA]</scope>
    <source>
        <strain evidence="5 6">SNUC 4143</strain>
    </source>
</reference>
<dbReference type="EMBL" id="PYZH01000031">
    <property type="protein sequence ID" value="PTF15211.1"/>
    <property type="molecule type" value="Genomic_DNA"/>
</dbReference>
<feature type="binding site" evidence="3">
    <location>
        <begin position="364"/>
        <end position="368"/>
    </location>
    <ligand>
        <name>ATP</name>
        <dbReference type="ChEBI" id="CHEBI:30616"/>
    </ligand>
</feature>
<dbReference type="EC" id="5.6.2.3" evidence="3"/>
<comment type="similarity">
    <text evidence="3">Belongs to the RecD family. RecD2 subfamily.</text>
</comment>
<comment type="function">
    <text evidence="3">DNA-dependent ATPase and ATP-dependent 5'-3' DNA helicase. Has no activity on blunt DNA or DNA with 3'-overhangs, requires at least 10 bases of 5'-ssDNA for helicase activity.</text>
</comment>
<dbReference type="NCBIfam" id="TIGR01448">
    <property type="entry name" value="recD_rel"/>
    <property type="match status" value="1"/>
</dbReference>
<dbReference type="Pfam" id="PF23139">
    <property type="entry name" value="OB_YrrC"/>
    <property type="match status" value="1"/>
</dbReference>
<dbReference type="HAMAP" id="MF_01488">
    <property type="entry name" value="RecD2"/>
    <property type="match status" value="1"/>
</dbReference>
<dbReference type="GO" id="GO:0043139">
    <property type="term" value="F:5'-3' DNA helicase activity"/>
    <property type="evidence" value="ECO:0007669"/>
    <property type="project" value="UniProtKB-UniRule"/>
</dbReference>
<keyword evidence="3" id="KW-0378">Hydrolase</keyword>
<dbReference type="GO" id="GO:0003677">
    <property type="term" value="F:DNA binding"/>
    <property type="evidence" value="ECO:0007669"/>
    <property type="project" value="UniProtKB-UniRule"/>
</dbReference>
<keyword evidence="3 5" id="KW-0347">Helicase</keyword>
<dbReference type="AlphaFoldDB" id="A0A2T4L062"/>
<name>A0A2T4L062_9STAP</name>
<dbReference type="Pfam" id="PF13604">
    <property type="entry name" value="AAA_30"/>
    <property type="match status" value="1"/>
</dbReference>
<dbReference type="GO" id="GO:0009338">
    <property type="term" value="C:exodeoxyribonuclease V complex"/>
    <property type="evidence" value="ECO:0007669"/>
    <property type="project" value="TreeGrafter"/>
</dbReference>
<dbReference type="Pfam" id="PF13538">
    <property type="entry name" value="UvrD_C_2"/>
    <property type="match status" value="1"/>
</dbReference>
<dbReference type="FunFam" id="2.30.30.940:FF:000002">
    <property type="entry name" value="ATP-dependent RecD-like DNA helicase"/>
    <property type="match status" value="1"/>
</dbReference>
<dbReference type="Gene3D" id="2.30.30.940">
    <property type="match status" value="1"/>
</dbReference>
<dbReference type="Gene3D" id="1.10.10.2220">
    <property type="match status" value="1"/>
</dbReference>
<organism evidence="5 6">
    <name type="scientific">Staphylococcus devriesei</name>
    <dbReference type="NCBI Taxonomy" id="586733"/>
    <lineage>
        <taxon>Bacteria</taxon>
        <taxon>Bacillati</taxon>
        <taxon>Bacillota</taxon>
        <taxon>Bacilli</taxon>
        <taxon>Bacillales</taxon>
        <taxon>Staphylococcaceae</taxon>
        <taxon>Staphylococcus</taxon>
    </lineage>
</organism>
<dbReference type="PANTHER" id="PTHR43788:SF6">
    <property type="entry name" value="DNA HELICASE B"/>
    <property type="match status" value="1"/>
</dbReference>
<dbReference type="Pfam" id="PF14490">
    <property type="entry name" value="HHH_RecD2"/>
    <property type="match status" value="1"/>
</dbReference>
<evidence type="ECO:0000313" key="5">
    <source>
        <dbReference type="EMBL" id="PTF15211.1"/>
    </source>
</evidence>
<dbReference type="GO" id="GO:0005524">
    <property type="term" value="F:ATP binding"/>
    <property type="evidence" value="ECO:0007669"/>
    <property type="project" value="UniProtKB-UniRule"/>
</dbReference>
<comment type="caution">
    <text evidence="5">The sequence shown here is derived from an EMBL/GenBank/DDBJ whole genome shotgun (WGS) entry which is preliminary data.</text>
</comment>
<evidence type="ECO:0000313" key="6">
    <source>
        <dbReference type="Proteomes" id="UP000243350"/>
    </source>
</evidence>
<protein>
    <recommendedName>
        <fullName evidence="3">ATP-dependent RecD2 DNA helicase</fullName>
        <ecNumber evidence="3">5.6.2.3</ecNumber>
    </recommendedName>
    <alternativeName>
        <fullName evidence="3">DNA 5'-3' helicase subunit RecD2</fullName>
    </alternativeName>
</protein>